<keyword evidence="9" id="KW-0472">Membrane</keyword>
<feature type="signal peptide" evidence="10">
    <location>
        <begin position="1"/>
        <end position="18"/>
    </location>
</feature>
<comment type="similarity">
    <text evidence="4 10">Belongs to the OST1 family.</text>
</comment>
<keyword evidence="12" id="KW-1185">Reference proteome</keyword>
<dbReference type="PANTHER" id="PTHR21049:SF0">
    <property type="entry name" value="DOLICHYL-DIPHOSPHOOLIGOSACCHARIDE--PROTEIN GLYCOSYLTRANSFERASE SUBUNIT 1"/>
    <property type="match status" value="1"/>
</dbReference>
<sequence length="472" mass="52265">MHGLLCAALACLVIHCNAFSGWTQTSLAKQVELGGSFSQIQWEADIQRTDEVPELASEEYRPYVIYLSQAENDRLSYIRATVGLPNAKNDKKQVLVERGGAVLNSHDTYWYVVQIPRELAMSTDSLRVNVIASVLHDASPLPKAIKQGEKQYLVWNGDVGLRTPYATRAGRVMIQVAKDKVVSYAPDDGQQTAKGIGFGPYENLEPYDPVSAAVLQGQVRYHYDRPVITYVQLDRHVEISHWGDNMATADTIWLRNDGAKLDGHFSRAAHMVRMWSNPSVELATQIHTVPMLLPAGAQDVYFVDASGNVSTSTLAPSASSNGMPLPRRLEVQPRFPVLGGWNYSFTVGWNQRMSSAKLLKRLPGSHRYRVAVPFLTAPNTAAIDETSVRIVLPEGASDIQVTLPFVMDLEQYTKYPTYLDTVGRPAVILKRAKCTSRLNSFVYVDYTLSPMAYARKILAVAAAAALIFFVIA</sequence>
<comment type="function">
    <text evidence="1 10">Subunit of the oligosaccharyl transferase (OST) complex that catalyzes the initial transfer of a defined glycan (Glc(3)Man(9)GlcNAc(2) in eukaryotes) from the lipid carrier dolichol-pyrophosphate to an asparagine residue within an Asn-X-Ser/Thr consensus motif in nascent polypeptide chains, the first step in protein N-glycosylation. N-glycosylation occurs cotranslationally and the complex associates with the Sec61 complex at the channel-forming translocon complex that mediates protein translocation across the endoplasmic reticulum (ER). All subunits are required for a maximal enzyme activity.</text>
</comment>
<evidence type="ECO:0000256" key="3">
    <source>
        <dbReference type="ARBA" id="ARBA00004922"/>
    </source>
</evidence>
<comment type="pathway">
    <text evidence="3 10">Protein modification; protein glycosylation.</text>
</comment>
<name>A0AAF0JLD3_9BASI</name>
<dbReference type="Proteomes" id="UP001214628">
    <property type="component" value="Chromosome 3"/>
</dbReference>
<evidence type="ECO:0000256" key="6">
    <source>
        <dbReference type="ARBA" id="ARBA00022729"/>
    </source>
</evidence>
<feature type="chain" id="PRO_5041766298" description="Dolichyl-diphosphooligosaccharide--protein glycosyltransferase subunit 1" evidence="10">
    <location>
        <begin position="19"/>
        <end position="472"/>
    </location>
</feature>
<evidence type="ECO:0000256" key="1">
    <source>
        <dbReference type="ARBA" id="ARBA00002791"/>
    </source>
</evidence>
<keyword evidence="5" id="KW-0812">Transmembrane</keyword>
<evidence type="ECO:0000256" key="9">
    <source>
        <dbReference type="ARBA" id="ARBA00023136"/>
    </source>
</evidence>
<keyword evidence="7 10" id="KW-0256">Endoplasmic reticulum</keyword>
<dbReference type="GO" id="GO:0008250">
    <property type="term" value="C:oligosaccharyltransferase complex"/>
    <property type="evidence" value="ECO:0007669"/>
    <property type="project" value="UniProtKB-UniRule"/>
</dbReference>
<comment type="subcellular location">
    <subcellularLocation>
        <location evidence="2 10">Endoplasmic reticulum membrane</location>
        <topology evidence="2 10">Single-pass type I membrane protein</topology>
    </subcellularLocation>
</comment>
<dbReference type="AlphaFoldDB" id="A0AAF0JLD3"/>
<evidence type="ECO:0000256" key="8">
    <source>
        <dbReference type="ARBA" id="ARBA00022989"/>
    </source>
</evidence>
<evidence type="ECO:0000256" key="7">
    <source>
        <dbReference type="ARBA" id="ARBA00022824"/>
    </source>
</evidence>
<dbReference type="GO" id="GO:0018279">
    <property type="term" value="P:protein N-linked glycosylation via asparagine"/>
    <property type="evidence" value="ECO:0007669"/>
    <property type="project" value="TreeGrafter"/>
</dbReference>
<proteinExistence type="inferred from homology"/>
<evidence type="ECO:0000256" key="10">
    <source>
        <dbReference type="RuleBase" id="RU361143"/>
    </source>
</evidence>
<organism evidence="11 12">
    <name type="scientific">Malassezia psittaci</name>
    <dbReference type="NCBI Taxonomy" id="1821823"/>
    <lineage>
        <taxon>Eukaryota</taxon>
        <taxon>Fungi</taxon>
        <taxon>Dikarya</taxon>
        <taxon>Basidiomycota</taxon>
        <taxon>Ustilaginomycotina</taxon>
        <taxon>Malasseziomycetes</taxon>
        <taxon>Malasseziales</taxon>
        <taxon>Malasseziaceae</taxon>
        <taxon>Malassezia</taxon>
    </lineage>
</organism>
<evidence type="ECO:0000256" key="5">
    <source>
        <dbReference type="ARBA" id="ARBA00022692"/>
    </source>
</evidence>
<evidence type="ECO:0000313" key="11">
    <source>
        <dbReference type="EMBL" id="WFD44056.1"/>
    </source>
</evidence>
<dbReference type="Pfam" id="PF04597">
    <property type="entry name" value="Ribophorin_I"/>
    <property type="match status" value="1"/>
</dbReference>
<evidence type="ECO:0000256" key="2">
    <source>
        <dbReference type="ARBA" id="ARBA00004115"/>
    </source>
</evidence>
<reference evidence="11" key="1">
    <citation type="submission" date="2023-02" db="EMBL/GenBank/DDBJ databases">
        <title>Mating type loci evolution in Malassezia.</title>
        <authorList>
            <person name="Coelho M.A."/>
        </authorList>
    </citation>
    <scope>NUCLEOTIDE SEQUENCE</scope>
    <source>
        <strain evidence="11">CBS 14136</strain>
    </source>
</reference>
<dbReference type="InterPro" id="IPR007676">
    <property type="entry name" value="Ribophorin_I"/>
</dbReference>
<keyword evidence="6 10" id="KW-0732">Signal</keyword>
<protein>
    <recommendedName>
        <fullName evidence="10">Dolichyl-diphosphooligosaccharide--protein glycosyltransferase subunit 1</fullName>
    </recommendedName>
</protein>
<gene>
    <name evidence="11" type="primary">OST1</name>
    <name evidence="11" type="ORF">MPSI1_002721</name>
</gene>
<keyword evidence="8" id="KW-1133">Transmembrane helix</keyword>
<comment type="subunit">
    <text evidence="10">Component of the oligosaccharyltransferase (OST) complex.</text>
</comment>
<dbReference type="PANTHER" id="PTHR21049">
    <property type="entry name" value="RIBOPHORIN I"/>
    <property type="match status" value="1"/>
</dbReference>
<evidence type="ECO:0000256" key="4">
    <source>
        <dbReference type="ARBA" id="ARBA00008905"/>
    </source>
</evidence>
<dbReference type="EMBL" id="CP118377">
    <property type="protein sequence ID" value="WFD44056.1"/>
    <property type="molecule type" value="Genomic_DNA"/>
</dbReference>
<evidence type="ECO:0000313" key="12">
    <source>
        <dbReference type="Proteomes" id="UP001214628"/>
    </source>
</evidence>
<accession>A0AAF0JLD3</accession>